<accession>A0ABR9D3C5</accession>
<evidence type="ECO:0000313" key="4">
    <source>
        <dbReference type="Proteomes" id="UP000652176"/>
    </source>
</evidence>
<feature type="domain" description="MaoC-like" evidence="2">
    <location>
        <begin position="14"/>
        <end position="105"/>
    </location>
</feature>
<sequence>MVKVGDKFVERFHVSKLVYEGFISVFGDYHQLHTDAEYAVARGFQSKVMHGNILCGFLSYFVGMCLPISEVIILSQEIKFRRPVYLNDELVLEVVVQDVHDSVNVVEIVCKFRNLVDKMIVASAKLSLGITSDQKEI</sequence>
<evidence type="ECO:0000313" key="3">
    <source>
        <dbReference type="EMBL" id="MBD9356724.1"/>
    </source>
</evidence>
<keyword evidence="1" id="KW-0472">Membrane</keyword>
<proteinExistence type="predicted"/>
<comment type="caution">
    <text evidence="3">The sequence shown here is derived from an EMBL/GenBank/DDBJ whole genome shotgun (WGS) entry which is preliminary data.</text>
</comment>
<dbReference type="InterPro" id="IPR029069">
    <property type="entry name" value="HotDog_dom_sf"/>
</dbReference>
<dbReference type="PANTHER" id="PTHR43437:SF3">
    <property type="entry name" value="HYDROXYACYL-THIOESTER DEHYDRATASE TYPE 2, MITOCHONDRIAL"/>
    <property type="match status" value="1"/>
</dbReference>
<protein>
    <recommendedName>
        <fullName evidence="2">MaoC-like domain-containing protein</fullName>
    </recommendedName>
</protein>
<dbReference type="PANTHER" id="PTHR43437">
    <property type="entry name" value="HYDROXYACYL-THIOESTER DEHYDRATASE TYPE 2, MITOCHONDRIAL-RELATED"/>
    <property type="match status" value="1"/>
</dbReference>
<reference evidence="3 4" key="1">
    <citation type="submission" date="2020-09" db="EMBL/GenBank/DDBJ databases">
        <title>Methylomonas albis sp. nov. and Methylomonas fluvii sp. nov.: Two cold-adapted methanotrophs from the River Elbe and an amended description of Methylovulum psychrotolerans strain Eb1.</title>
        <authorList>
            <person name="Bussmann I.K."/>
            <person name="Klings K.-W."/>
            <person name="Warnstedt J."/>
            <person name="Hoppert M."/>
            <person name="Saborowski A."/>
            <person name="Horn F."/>
            <person name="Liebner S."/>
        </authorList>
    </citation>
    <scope>NUCLEOTIDE SEQUENCE [LARGE SCALE GENOMIC DNA]</scope>
    <source>
        <strain evidence="3 4">EbA</strain>
    </source>
</reference>
<dbReference type="Proteomes" id="UP000652176">
    <property type="component" value="Unassembled WGS sequence"/>
</dbReference>
<dbReference type="InterPro" id="IPR050965">
    <property type="entry name" value="UPF0336/Enoyl-CoA_hydratase"/>
</dbReference>
<dbReference type="Gene3D" id="3.10.129.10">
    <property type="entry name" value="Hotdog Thioesterase"/>
    <property type="match status" value="1"/>
</dbReference>
<keyword evidence="1" id="KW-1133">Transmembrane helix</keyword>
<organism evidence="3 4">
    <name type="scientific">Methylomonas albis</name>
    <dbReference type="NCBI Taxonomy" id="1854563"/>
    <lineage>
        <taxon>Bacteria</taxon>
        <taxon>Pseudomonadati</taxon>
        <taxon>Pseudomonadota</taxon>
        <taxon>Gammaproteobacteria</taxon>
        <taxon>Methylococcales</taxon>
        <taxon>Methylococcaceae</taxon>
        <taxon>Methylomonas</taxon>
    </lineage>
</organism>
<gene>
    <name evidence="3" type="ORF">IE877_12665</name>
</gene>
<dbReference type="EMBL" id="JACXSS010000001">
    <property type="protein sequence ID" value="MBD9356724.1"/>
    <property type="molecule type" value="Genomic_DNA"/>
</dbReference>
<dbReference type="Pfam" id="PF01575">
    <property type="entry name" value="MaoC_dehydratas"/>
    <property type="match status" value="1"/>
</dbReference>
<keyword evidence="4" id="KW-1185">Reference proteome</keyword>
<feature type="transmembrane region" description="Helical" evidence="1">
    <location>
        <begin position="51"/>
        <end position="74"/>
    </location>
</feature>
<dbReference type="SUPFAM" id="SSF54637">
    <property type="entry name" value="Thioesterase/thiol ester dehydrase-isomerase"/>
    <property type="match status" value="1"/>
</dbReference>
<name>A0ABR9D3C5_9GAMM</name>
<evidence type="ECO:0000259" key="2">
    <source>
        <dbReference type="Pfam" id="PF01575"/>
    </source>
</evidence>
<dbReference type="RefSeq" id="WP_192375052.1">
    <property type="nucleotide sequence ID" value="NZ_CAJHIV010000001.1"/>
</dbReference>
<evidence type="ECO:0000256" key="1">
    <source>
        <dbReference type="SAM" id="Phobius"/>
    </source>
</evidence>
<keyword evidence="1" id="KW-0812">Transmembrane</keyword>
<dbReference type="InterPro" id="IPR002539">
    <property type="entry name" value="MaoC-like_dom"/>
</dbReference>